<name>A0A8H6Z3S7_9AGAR</name>
<organism evidence="2 3">
    <name type="scientific">Mycena sanguinolenta</name>
    <dbReference type="NCBI Taxonomy" id="230812"/>
    <lineage>
        <taxon>Eukaryota</taxon>
        <taxon>Fungi</taxon>
        <taxon>Dikarya</taxon>
        <taxon>Basidiomycota</taxon>
        <taxon>Agaricomycotina</taxon>
        <taxon>Agaricomycetes</taxon>
        <taxon>Agaricomycetidae</taxon>
        <taxon>Agaricales</taxon>
        <taxon>Marasmiineae</taxon>
        <taxon>Mycenaceae</taxon>
        <taxon>Mycena</taxon>
    </lineage>
</organism>
<keyword evidence="3" id="KW-1185">Reference proteome</keyword>
<feature type="compositionally biased region" description="Gly residues" evidence="1">
    <location>
        <begin position="113"/>
        <end position="125"/>
    </location>
</feature>
<feature type="compositionally biased region" description="Basic residues" evidence="1">
    <location>
        <begin position="1"/>
        <end position="15"/>
    </location>
</feature>
<dbReference type="Proteomes" id="UP000623467">
    <property type="component" value="Unassembled WGS sequence"/>
</dbReference>
<evidence type="ECO:0000256" key="1">
    <source>
        <dbReference type="SAM" id="MobiDB-lite"/>
    </source>
</evidence>
<dbReference type="AlphaFoldDB" id="A0A8H6Z3S7"/>
<feature type="region of interest" description="Disordered" evidence="1">
    <location>
        <begin position="91"/>
        <end position="126"/>
    </location>
</feature>
<evidence type="ECO:0000313" key="3">
    <source>
        <dbReference type="Proteomes" id="UP000623467"/>
    </source>
</evidence>
<dbReference type="EMBL" id="JACAZH010000004">
    <property type="protein sequence ID" value="KAF7369994.1"/>
    <property type="molecule type" value="Genomic_DNA"/>
</dbReference>
<comment type="caution">
    <text evidence="2">The sequence shown here is derived from an EMBL/GenBank/DDBJ whole genome shotgun (WGS) entry which is preliminary data.</text>
</comment>
<accession>A0A8H6Z3S7</accession>
<feature type="region of interest" description="Disordered" evidence="1">
    <location>
        <begin position="1"/>
        <end position="31"/>
    </location>
</feature>
<evidence type="ECO:0000313" key="2">
    <source>
        <dbReference type="EMBL" id="KAF7369994.1"/>
    </source>
</evidence>
<proteinExistence type="predicted"/>
<reference evidence="2" key="1">
    <citation type="submission" date="2020-05" db="EMBL/GenBank/DDBJ databases">
        <title>Mycena genomes resolve the evolution of fungal bioluminescence.</title>
        <authorList>
            <person name="Tsai I.J."/>
        </authorList>
    </citation>
    <scope>NUCLEOTIDE SEQUENCE</scope>
    <source>
        <strain evidence="2">160909Yilan</strain>
    </source>
</reference>
<gene>
    <name evidence="2" type="ORF">MSAN_00629300</name>
</gene>
<protein>
    <submittedName>
        <fullName evidence="2">Uncharacterized protein</fullName>
    </submittedName>
</protein>
<sequence length="207" mass="22573">MTMIAKFRRNNHRHQALRDAHPAAPPRPQLGHVLAPKPPTAAHRIYAEARRANPQTMCPSDAAPHEDVTGPWAFLHKAEPLELAPNEVDERRDAAAGRAAGTRAARHRRVRPGVGGKGADGGGEDCAGFPKFSSSLRPQPHPVLIHFPRLYSRVKNSIPPGVDVFKDTYPWHYERSRMTDCEAALQSQPTAIHPQVLVVPSSAGLAG</sequence>